<reference evidence="9" key="1">
    <citation type="journal article" date="2019" name="Int. J. Syst. Evol. Microbiol.">
        <title>The Global Catalogue of Microorganisms (GCM) 10K type strain sequencing project: providing services to taxonomists for standard genome sequencing and annotation.</title>
        <authorList>
            <consortium name="The Broad Institute Genomics Platform"/>
            <consortium name="The Broad Institute Genome Sequencing Center for Infectious Disease"/>
            <person name="Wu L."/>
            <person name="Ma J."/>
        </authorList>
    </citation>
    <scope>NUCLEOTIDE SEQUENCE [LARGE SCALE GENOMIC DNA]</scope>
    <source>
        <strain evidence="9">JCM 10649</strain>
    </source>
</reference>
<dbReference type="CDD" id="cd03017">
    <property type="entry name" value="PRX_BCP"/>
    <property type="match status" value="1"/>
</dbReference>
<accession>A0ABP3KQY6</accession>
<proteinExistence type="predicted"/>
<evidence type="ECO:0000259" key="7">
    <source>
        <dbReference type="PROSITE" id="PS51352"/>
    </source>
</evidence>
<dbReference type="InterPro" id="IPR013766">
    <property type="entry name" value="Thioredoxin_domain"/>
</dbReference>
<dbReference type="InterPro" id="IPR036249">
    <property type="entry name" value="Thioredoxin-like_sf"/>
</dbReference>
<dbReference type="Proteomes" id="UP001499895">
    <property type="component" value="Unassembled WGS sequence"/>
</dbReference>
<evidence type="ECO:0000313" key="8">
    <source>
        <dbReference type="EMBL" id="GAA0483888.1"/>
    </source>
</evidence>
<name>A0ABP3KQY6_9ACTN</name>
<comment type="caution">
    <text evidence="8">The sequence shown here is derived from an EMBL/GenBank/DDBJ whole genome shotgun (WGS) entry which is preliminary data.</text>
</comment>
<dbReference type="PROSITE" id="PS00552">
    <property type="entry name" value="HTH_MERR_1"/>
    <property type="match status" value="1"/>
</dbReference>
<dbReference type="InterPro" id="IPR013740">
    <property type="entry name" value="Redoxin"/>
</dbReference>
<dbReference type="InterPro" id="IPR000551">
    <property type="entry name" value="MerR-type_HTH_dom"/>
</dbReference>
<organism evidence="8 9">
    <name type="scientific">Streptomyces stramineus</name>
    <dbReference type="NCBI Taxonomy" id="173861"/>
    <lineage>
        <taxon>Bacteria</taxon>
        <taxon>Bacillati</taxon>
        <taxon>Actinomycetota</taxon>
        <taxon>Actinomycetes</taxon>
        <taxon>Kitasatosporales</taxon>
        <taxon>Streptomycetaceae</taxon>
        <taxon>Streptomyces</taxon>
    </lineage>
</organism>
<dbReference type="PROSITE" id="PS50937">
    <property type="entry name" value="HTH_MERR_2"/>
    <property type="match status" value="1"/>
</dbReference>
<dbReference type="InterPro" id="IPR009061">
    <property type="entry name" value="DNA-bd_dom_put_sf"/>
</dbReference>
<dbReference type="SUPFAM" id="SSF46955">
    <property type="entry name" value="Putative DNA-binding domain"/>
    <property type="match status" value="1"/>
</dbReference>
<keyword evidence="2" id="KW-0238">DNA-binding</keyword>
<feature type="compositionally biased region" description="Basic and acidic residues" evidence="5">
    <location>
        <begin position="128"/>
        <end position="137"/>
    </location>
</feature>
<dbReference type="PROSITE" id="PS51352">
    <property type="entry name" value="THIOREDOXIN_2"/>
    <property type="match status" value="1"/>
</dbReference>
<dbReference type="Gene3D" id="1.10.1660.10">
    <property type="match status" value="1"/>
</dbReference>
<keyword evidence="9" id="KW-1185">Reference proteome</keyword>
<feature type="region of interest" description="Disordered" evidence="5">
    <location>
        <begin position="122"/>
        <end position="159"/>
    </location>
</feature>
<evidence type="ECO:0000259" key="6">
    <source>
        <dbReference type="PROSITE" id="PS50937"/>
    </source>
</evidence>
<feature type="coiled-coil region" evidence="4">
    <location>
        <begin position="88"/>
        <end position="115"/>
    </location>
</feature>
<dbReference type="InterPro" id="IPR047057">
    <property type="entry name" value="MerR_fam"/>
</dbReference>
<evidence type="ECO:0000256" key="2">
    <source>
        <dbReference type="ARBA" id="ARBA00023125"/>
    </source>
</evidence>
<keyword evidence="4" id="KW-0175">Coiled coil</keyword>
<keyword evidence="1" id="KW-0805">Transcription regulation</keyword>
<feature type="domain" description="HTH merR-type" evidence="6">
    <location>
        <begin position="5"/>
        <end position="73"/>
    </location>
</feature>
<gene>
    <name evidence="8" type="ORF">GCM10009544_52080</name>
</gene>
<evidence type="ECO:0000256" key="4">
    <source>
        <dbReference type="SAM" id="Coils"/>
    </source>
</evidence>
<dbReference type="Pfam" id="PF08534">
    <property type="entry name" value="Redoxin"/>
    <property type="match status" value="1"/>
</dbReference>
<evidence type="ECO:0000256" key="3">
    <source>
        <dbReference type="ARBA" id="ARBA00023163"/>
    </source>
</evidence>
<dbReference type="PANTHER" id="PTHR30204">
    <property type="entry name" value="REDOX-CYCLING DRUG-SENSING TRANSCRIPTIONAL ACTIVATOR SOXR"/>
    <property type="match status" value="1"/>
</dbReference>
<protein>
    <submittedName>
        <fullName evidence="8">Redoxin family protein</fullName>
    </submittedName>
</protein>
<evidence type="ECO:0000313" key="9">
    <source>
        <dbReference type="Proteomes" id="UP001499895"/>
    </source>
</evidence>
<dbReference type="SMART" id="SM00422">
    <property type="entry name" value="HTH_MERR"/>
    <property type="match status" value="1"/>
</dbReference>
<dbReference type="PRINTS" id="PR00040">
    <property type="entry name" value="HTHMERR"/>
</dbReference>
<dbReference type="RefSeq" id="WP_344095179.1">
    <property type="nucleotide sequence ID" value="NZ_BAAAHB010000080.1"/>
</dbReference>
<dbReference type="EMBL" id="BAAAHB010000080">
    <property type="protein sequence ID" value="GAA0483888.1"/>
    <property type="molecule type" value="Genomic_DNA"/>
</dbReference>
<dbReference type="PANTHER" id="PTHR30204:SF94">
    <property type="entry name" value="HEAVY METAL-DEPENDENT TRANSCRIPTIONAL REGULATOR HI_0293-RELATED"/>
    <property type="match status" value="1"/>
</dbReference>
<sequence>MHGGGMRIGEAAHRAGVTVKAVRYYESLGLITPARLANGYRDYGEGDVRLLREIKTLSLLGIPVERTRPFLDCLTAGSAHADDCPASLAGYREVIDELTARIDGLTARRAALAAQLREAAYRNSAARPPDDAGETMHDYSQLPPGLPVPEDDGAADHLPGLKLPHIELGDTTGGTVVLDALGTGRTVLYIYPLAGRPDTDLPEGWNAIPGARGCTPETCGFRDHHQELTDAGAARVFGLSSQDGDYQREFADRLGLPFPILSDPDRRLADALDLPTFRAGSLTLFKRLTLIVRDGEIEHAFYPIFPPDQHARQVLTWLRENPLPAG</sequence>
<dbReference type="Pfam" id="PF00376">
    <property type="entry name" value="MerR"/>
    <property type="match status" value="1"/>
</dbReference>
<evidence type="ECO:0000256" key="1">
    <source>
        <dbReference type="ARBA" id="ARBA00023015"/>
    </source>
</evidence>
<dbReference type="Gene3D" id="3.40.30.10">
    <property type="entry name" value="Glutaredoxin"/>
    <property type="match status" value="1"/>
</dbReference>
<evidence type="ECO:0000256" key="5">
    <source>
        <dbReference type="SAM" id="MobiDB-lite"/>
    </source>
</evidence>
<feature type="domain" description="Thioredoxin" evidence="7">
    <location>
        <begin position="157"/>
        <end position="320"/>
    </location>
</feature>
<dbReference type="SUPFAM" id="SSF52833">
    <property type="entry name" value="Thioredoxin-like"/>
    <property type="match status" value="1"/>
</dbReference>
<keyword evidence="3" id="KW-0804">Transcription</keyword>